<sequence length="142" mass="14671">MGLKLRLLAAMLLIVFIAGCGDKAPPEVKPPETGKESVEVDTGGSDTGGSKQSVVSPGKDDGAVKKIDGGKDKAAGSAVKPGGQPGGAVEKPDLVIKSENQVPGQEAGQMLEEIDRQLDDLLEALDGTEDIDESELLYEGEQ</sequence>
<name>A0A2L2XCG4_9FIRM</name>
<dbReference type="PROSITE" id="PS51257">
    <property type="entry name" value="PROKAR_LIPOPROTEIN"/>
    <property type="match status" value="1"/>
</dbReference>
<feature type="compositionally biased region" description="Basic and acidic residues" evidence="1">
    <location>
        <begin position="58"/>
        <end position="74"/>
    </location>
</feature>
<accession>A0A2L2XCG4</accession>
<feature type="signal peptide" evidence="2">
    <location>
        <begin position="1"/>
        <end position="20"/>
    </location>
</feature>
<protein>
    <recommendedName>
        <fullName evidence="5">Lipoprotein</fullName>
    </recommendedName>
</protein>
<evidence type="ECO:0000256" key="1">
    <source>
        <dbReference type="SAM" id="MobiDB-lite"/>
    </source>
</evidence>
<feature type="compositionally biased region" description="Basic and acidic residues" evidence="1">
    <location>
        <begin position="24"/>
        <end position="38"/>
    </location>
</feature>
<proteinExistence type="predicted"/>
<dbReference type="RefSeq" id="WP_104372144.1">
    <property type="nucleotide sequence ID" value="NZ_BFAV01000121.1"/>
</dbReference>
<evidence type="ECO:0000313" key="4">
    <source>
        <dbReference type="Proteomes" id="UP000239549"/>
    </source>
</evidence>
<evidence type="ECO:0000313" key="3">
    <source>
        <dbReference type="EMBL" id="GBF33802.1"/>
    </source>
</evidence>
<gene>
    <name evidence="3" type="ORF">DCCM_2913</name>
</gene>
<dbReference type="AlphaFoldDB" id="A0A2L2XCG4"/>
<feature type="region of interest" description="Disordered" evidence="1">
    <location>
        <begin position="22"/>
        <end position="92"/>
    </location>
</feature>
<organism evidence="3 4">
    <name type="scientific">Desulfocucumis palustris</name>
    <dbReference type="NCBI Taxonomy" id="1898651"/>
    <lineage>
        <taxon>Bacteria</taxon>
        <taxon>Bacillati</taxon>
        <taxon>Bacillota</taxon>
        <taxon>Clostridia</taxon>
        <taxon>Eubacteriales</taxon>
        <taxon>Desulfocucumaceae</taxon>
        <taxon>Desulfocucumis</taxon>
    </lineage>
</organism>
<keyword evidence="4" id="KW-1185">Reference proteome</keyword>
<evidence type="ECO:0000256" key="2">
    <source>
        <dbReference type="SAM" id="SignalP"/>
    </source>
</evidence>
<feature type="chain" id="PRO_5038894447" description="Lipoprotein" evidence="2">
    <location>
        <begin position="21"/>
        <end position="142"/>
    </location>
</feature>
<dbReference type="OrthoDB" id="10016170at2"/>
<comment type="caution">
    <text evidence="3">The sequence shown here is derived from an EMBL/GenBank/DDBJ whole genome shotgun (WGS) entry which is preliminary data.</text>
</comment>
<reference evidence="4" key="1">
    <citation type="submission" date="2018-02" db="EMBL/GenBank/DDBJ databases">
        <title>Genome sequence of Desulfocucumis palustris strain NAW-5.</title>
        <authorList>
            <person name="Watanabe M."/>
            <person name="Kojima H."/>
            <person name="Fukui M."/>
        </authorList>
    </citation>
    <scope>NUCLEOTIDE SEQUENCE [LARGE SCALE GENOMIC DNA]</scope>
    <source>
        <strain evidence="4">NAW-5</strain>
    </source>
</reference>
<evidence type="ECO:0008006" key="5">
    <source>
        <dbReference type="Google" id="ProtNLM"/>
    </source>
</evidence>
<dbReference type="Proteomes" id="UP000239549">
    <property type="component" value="Unassembled WGS sequence"/>
</dbReference>
<keyword evidence="2" id="KW-0732">Signal</keyword>
<dbReference type="EMBL" id="BFAV01000121">
    <property type="protein sequence ID" value="GBF33802.1"/>
    <property type="molecule type" value="Genomic_DNA"/>
</dbReference>